<name>A0ACC2NTJ3_9HYME</name>
<proteinExistence type="predicted"/>
<organism evidence="1 2">
    <name type="scientific">Eretmocerus hayati</name>
    <dbReference type="NCBI Taxonomy" id="131215"/>
    <lineage>
        <taxon>Eukaryota</taxon>
        <taxon>Metazoa</taxon>
        <taxon>Ecdysozoa</taxon>
        <taxon>Arthropoda</taxon>
        <taxon>Hexapoda</taxon>
        <taxon>Insecta</taxon>
        <taxon>Pterygota</taxon>
        <taxon>Neoptera</taxon>
        <taxon>Endopterygota</taxon>
        <taxon>Hymenoptera</taxon>
        <taxon>Apocrita</taxon>
        <taxon>Proctotrupomorpha</taxon>
        <taxon>Chalcidoidea</taxon>
        <taxon>Aphelinidae</taxon>
        <taxon>Aphelininae</taxon>
        <taxon>Eretmocerus</taxon>
    </lineage>
</organism>
<evidence type="ECO:0000313" key="1">
    <source>
        <dbReference type="EMBL" id="KAJ8674188.1"/>
    </source>
</evidence>
<gene>
    <name evidence="1" type="ORF">QAD02_005450</name>
</gene>
<sequence length="594" mass="67357">MYPNGLNMSRSIIFGIVLGLFICSVSLASQDPNNEATHIRHPRFAGIPEPKVELAINGILKYRDEHICNVAFIAKNIMLTAAQCFSGRVSKYFTVKMGSSEISVSRVYYHQHFHSLTFLDDIAILSAKKPFPIAEEQILKISPELPKNYQNMTYFTYYDVQSDNDWDSFKSFDGLVKFVPNSECAKAYRSKESWLKGQLCVANATDRTGETIYTKKPGTPIVNGRDLIGIVSSSSVCGWHMPDIITFIPYVYSWIEQRLDIADYVDTPFYEKWPLSEEELNLYRSVRPDKADPKEAEFLVLIEYRDSPKKCVGVIISERVILTTGECADEADTNTVDIVLNPYKGISESQRLEVIDIQIHPKYSRTKVMDPYNVAVMQLAQPLPQNAYTIIKPATRKPLAQDKTIIYGYDEKNQVESLTPKVMSYGDECERLLLKEEIYSNGKICAKYRLGVGIKRQGSPLIVLEREGETYKKRLAGLLTPMIGVDLADYRNPAVFVNLAEGLAPKWVVARISEELQRLFIMGGSSLRNTNPVQTIDCENHRVRRMNSTLPTWNNYQLKLYEILENPGNLGVEVLVELLKDVLSNNPLVIVENI</sequence>
<dbReference type="EMBL" id="CM056743">
    <property type="protein sequence ID" value="KAJ8674188.1"/>
    <property type="molecule type" value="Genomic_DNA"/>
</dbReference>
<keyword evidence="2" id="KW-1185">Reference proteome</keyword>
<dbReference type="Proteomes" id="UP001239111">
    <property type="component" value="Chromosome 3"/>
</dbReference>
<accession>A0ACC2NTJ3</accession>
<protein>
    <submittedName>
        <fullName evidence="1">Uncharacterized protein</fullName>
    </submittedName>
</protein>
<evidence type="ECO:0000313" key="2">
    <source>
        <dbReference type="Proteomes" id="UP001239111"/>
    </source>
</evidence>
<reference evidence="1" key="1">
    <citation type="submission" date="2023-04" db="EMBL/GenBank/DDBJ databases">
        <title>A chromosome-level genome assembly of the parasitoid wasp Eretmocerus hayati.</title>
        <authorList>
            <person name="Zhong Y."/>
            <person name="Liu S."/>
            <person name="Liu Y."/>
        </authorList>
    </citation>
    <scope>NUCLEOTIDE SEQUENCE</scope>
    <source>
        <strain evidence="1">ZJU_SS_LIU_2023</strain>
    </source>
</reference>
<comment type="caution">
    <text evidence="1">The sequence shown here is derived from an EMBL/GenBank/DDBJ whole genome shotgun (WGS) entry which is preliminary data.</text>
</comment>